<accession>A0A947DDD1</accession>
<organism evidence="3 4">
    <name type="scientific">Leptothoe spongobia TAU-MAC 1115</name>
    <dbReference type="NCBI Taxonomy" id="1967444"/>
    <lineage>
        <taxon>Bacteria</taxon>
        <taxon>Bacillati</taxon>
        <taxon>Cyanobacteriota</taxon>
        <taxon>Cyanophyceae</taxon>
        <taxon>Nodosilineales</taxon>
        <taxon>Cymatolegaceae</taxon>
        <taxon>Leptothoe</taxon>
        <taxon>Leptothoe spongobia</taxon>
    </lineage>
</organism>
<evidence type="ECO:0000313" key="4">
    <source>
        <dbReference type="Proteomes" id="UP000717364"/>
    </source>
</evidence>
<proteinExistence type="predicted"/>
<gene>
    <name evidence="3" type="ORF">IXB50_03395</name>
</gene>
<dbReference type="NCBIfam" id="TIGR02595">
    <property type="entry name" value="PEP_CTERM"/>
    <property type="match status" value="1"/>
</dbReference>
<dbReference type="Pfam" id="PF07589">
    <property type="entry name" value="PEP-CTERM"/>
    <property type="match status" value="1"/>
</dbReference>
<dbReference type="InterPro" id="IPR013424">
    <property type="entry name" value="Ice-binding_C"/>
</dbReference>
<feature type="signal peptide" evidence="1">
    <location>
        <begin position="1"/>
        <end position="27"/>
    </location>
</feature>
<reference evidence="3" key="1">
    <citation type="submission" date="2020-11" db="EMBL/GenBank/DDBJ databases">
        <authorList>
            <person name="Konstantinou D."/>
            <person name="Gkelis S."/>
            <person name="Popin R."/>
            <person name="Fewer D."/>
            <person name="Sivonen K."/>
        </authorList>
    </citation>
    <scope>NUCLEOTIDE SEQUENCE</scope>
    <source>
        <strain evidence="3">TAU-MAC 1115</strain>
    </source>
</reference>
<dbReference type="AlphaFoldDB" id="A0A947DDD1"/>
<reference evidence="3" key="2">
    <citation type="journal article" date="2021" name="Mar. Drugs">
        <title>Genome Reduction and Secondary Metabolism of the Marine Sponge-Associated Cyanobacterium Leptothoe.</title>
        <authorList>
            <person name="Konstantinou D."/>
            <person name="Popin R.V."/>
            <person name="Fewer D.P."/>
            <person name="Sivonen K."/>
            <person name="Gkelis S."/>
        </authorList>
    </citation>
    <scope>NUCLEOTIDE SEQUENCE</scope>
    <source>
        <strain evidence="3">TAU-MAC 1115</strain>
    </source>
</reference>
<feature type="domain" description="Ice-binding protein C-terminal" evidence="2">
    <location>
        <begin position="250"/>
        <end position="272"/>
    </location>
</feature>
<name>A0A947DDD1_9CYAN</name>
<evidence type="ECO:0000313" key="3">
    <source>
        <dbReference type="EMBL" id="MBT9314464.1"/>
    </source>
</evidence>
<sequence length="278" mass="29251">MKNFSKLTIAVSSSLFGALTVMLPSEAATFASSSSSFFFSDFSQSPDAVLTDTDSDVSVTSSGEGTAFTDTDAEAFFSQDPDSAFAFNEVFSEVFGEGANYSGTAESEASVLGQFEVSANTIFSFDFLASLDLLTFVDDPASEQAQATGGIIFALLDEAETVLTSFELFGNLDTPGDEDVLLVDSTPDVDWTIDDSIFLSGPDELEETASIVVSGGFSKSFTTPQQLTLVEFKTSDTFVSQEPADPNPAQTPEPGSLIALAALGGVAFSRKRVKAKTA</sequence>
<keyword evidence="4" id="KW-1185">Reference proteome</keyword>
<feature type="chain" id="PRO_5037154001" evidence="1">
    <location>
        <begin position="28"/>
        <end position="278"/>
    </location>
</feature>
<keyword evidence="1" id="KW-0732">Signal</keyword>
<dbReference type="Proteomes" id="UP000717364">
    <property type="component" value="Unassembled WGS sequence"/>
</dbReference>
<evidence type="ECO:0000259" key="2">
    <source>
        <dbReference type="Pfam" id="PF07589"/>
    </source>
</evidence>
<evidence type="ECO:0000256" key="1">
    <source>
        <dbReference type="SAM" id="SignalP"/>
    </source>
</evidence>
<comment type="caution">
    <text evidence="3">The sequence shown here is derived from an EMBL/GenBank/DDBJ whole genome shotgun (WGS) entry which is preliminary data.</text>
</comment>
<dbReference type="EMBL" id="JADOES010000004">
    <property type="protein sequence ID" value="MBT9314464.1"/>
    <property type="molecule type" value="Genomic_DNA"/>
</dbReference>
<protein>
    <submittedName>
        <fullName evidence="3">PEP-CTERM sorting domain-containing protein</fullName>
    </submittedName>
</protein>
<dbReference type="RefSeq" id="WP_215607532.1">
    <property type="nucleotide sequence ID" value="NZ_JADOES010000004.1"/>
</dbReference>